<dbReference type="Gene3D" id="3.50.50.60">
    <property type="entry name" value="FAD/NAD(P)-binding domain"/>
    <property type="match status" value="1"/>
</dbReference>
<dbReference type="InterPro" id="IPR036188">
    <property type="entry name" value="FAD/NAD-bd_sf"/>
</dbReference>
<sequence length="84" mass="8888">MHNEFDAVIVGSGINGLVAASMLSRSGWKVALLESNPEIGGFVGSGERTVTGYVHDTFSSWYPLFVSGPAHTALGDDLARHGLR</sequence>
<gene>
    <name evidence="1" type="ORF">R4315_11725</name>
</gene>
<dbReference type="Proteomes" id="UP001185863">
    <property type="component" value="Unassembled WGS sequence"/>
</dbReference>
<dbReference type="SUPFAM" id="SSF51905">
    <property type="entry name" value="FAD/NAD(P)-binding domain"/>
    <property type="match status" value="1"/>
</dbReference>
<evidence type="ECO:0000313" key="2">
    <source>
        <dbReference type="Proteomes" id="UP001185863"/>
    </source>
</evidence>
<comment type="caution">
    <text evidence="1">The sequence shown here is derived from an EMBL/GenBank/DDBJ whole genome shotgun (WGS) entry which is preliminary data.</text>
</comment>
<accession>A0AAE4UYC2</accession>
<organism evidence="1 2">
    <name type="scientific">Rhodococcus oxybenzonivorans</name>
    <dbReference type="NCBI Taxonomy" id="1990687"/>
    <lineage>
        <taxon>Bacteria</taxon>
        <taxon>Bacillati</taxon>
        <taxon>Actinomycetota</taxon>
        <taxon>Actinomycetes</taxon>
        <taxon>Mycobacteriales</taxon>
        <taxon>Nocardiaceae</taxon>
        <taxon>Rhodococcus</taxon>
    </lineage>
</organism>
<feature type="non-terminal residue" evidence="1">
    <location>
        <position position="84"/>
    </location>
</feature>
<dbReference type="PANTHER" id="PTHR10668:SF105">
    <property type="entry name" value="DEHYDROGENASE-RELATED"/>
    <property type="match status" value="1"/>
</dbReference>
<proteinExistence type="predicted"/>
<dbReference type="RefSeq" id="WP_317769028.1">
    <property type="nucleotide sequence ID" value="NZ_JAWLUP010000021.1"/>
</dbReference>
<dbReference type="PANTHER" id="PTHR10668">
    <property type="entry name" value="PHYTOENE DEHYDROGENASE"/>
    <property type="match status" value="1"/>
</dbReference>
<dbReference type="Pfam" id="PF13450">
    <property type="entry name" value="NAD_binding_8"/>
    <property type="match status" value="1"/>
</dbReference>
<dbReference type="AlphaFoldDB" id="A0AAE4UYC2"/>
<name>A0AAE4UYC2_9NOCA</name>
<protein>
    <submittedName>
        <fullName evidence="1">FAD-dependent oxidoreductase</fullName>
    </submittedName>
</protein>
<evidence type="ECO:0000313" key="1">
    <source>
        <dbReference type="EMBL" id="MDV7265211.1"/>
    </source>
</evidence>
<reference evidence="1" key="1">
    <citation type="submission" date="2023-10" db="EMBL/GenBank/DDBJ databases">
        <title>Development of a sustainable strategy for remediation of hydrocarbon-contaminated territories based on the waste exchange concept.</title>
        <authorList>
            <person name="Krivoruchko A."/>
        </authorList>
    </citation>
    <scope>NUCLEOTIDE SEQUENCE</scope>
    <source>
        <strain evidence="1">IEGM 68</strain>
    </source>
</reference>
<dbReference type="EMBL" id="JAWLUP010000021">
    <property type="protein sequence ID" value="MDV7265211.1"/>
    <property type="molecule type" value="Genomic_DNA"/>
</dbReference>